<reference evidence="1" key="1">
    <citation type="submission" date="2015-07" db="EMBL/GenBank/DDBJ databases">
        <title>Draft genome sequence of Streptomyces fradiae, a resistant strain to nitron-oligomycin.</title>
        <authorList>
            <person name="Vatlin A.A."/>
            <person name="Bekker O.B."/>
            <person name="Danilenko V.N."/>
        </authorList>
    </citation>
    <scope>NUCLEOTIDE SEQUENCE</scope>
    <source>
        <strain evidence="1">Olg1-1</strain>
    </source>
</reference>
<keyword evidence="2" id="KW-1185">Reference proteome</keyword>
<organism evidence="1 2">
    <name type="scientific">Streptomyces fradiae</name>
    <name type="common">Streptomyces roseoflavus</name>
    <dbReference type="NCBI Taxonomy" id="1906"/>
    <lineage>
        <taxon>Bacteria</taxon>
        <taxon>Bacillati</taxon>
        <taxon>Actinomycetota</taxon>
        <taxon>Actinomycetes</taxon>
        <taxon>Kitasatosporales</taxon>
        <taxon>Streptomycetaceae</taxon>
        <taxon>Streptomyces</taxon>
    </lineage>
</organism>
<comment type="caution">
    <text evidence="1">The sequence shown here is derived from an EMBL/GenBank/DDBJ whole genome shotgun (WGS) entry which is preliminary data.</text>
</comment>
<evidence type="ECO:0000313" key="2">
    <source>
        <dbReference type="Proteomes" id="UP000037185"/>
    </source>
</evidence>
<dbReference type="EMBL" id="LGSP01000038">
    <property type="protein sequence ID" value="KNE80993.1"/>
    <property type="molecule type" value="Genomic_DNA"/>
</dbReference>
<proteinExistence type="predicted"/>
<evidence type="ECO:0000313" key="1">
    <source>
        <dbReference type="EMBL" id="KNE80993.1"/>
    </source>
</evidence>
<accession>A0ACC4W8X4</accession>
<feature type="non-terminal residue" evidence="1">
    <location>
        <position position="1"/>
    </location>
</feature>
<name>A0ACC4W8X4_STRFR</name>
<gene>
    <name evidence="1" type="ORF">ADZ36_19205</name>
</gene>
<protein>
    <submittedName>
        <fullName evidence="1">Uncharacterized protein</fullName>
    </submittedName>
</protein>
<sequence>TLDAELVVAADGIHSAARSTLFPATPGPRYAGFTAWRFVVPEPEQPFEPHETWGRGLVWGTVPLHDGRVYVFATAAVPAGGRAADDERAELLRRFGGWHHPVPALLAAVRPGDILRNDVYAAAAALPAYHRGRVALVGDAAHPMTPNLGQGGCQAVEDAVVLALLTARATPDSPAGGPGGGPAGTAAPGGAAPDGTVHALAAYTEARLDRTMEVVRRSGRIGRLTTWSSAPVCALRTALFTAVNKLGSQVALRSLDGIADWSPPSPPYADRPRNPPAVRGRRDVKDRE</sequence>
<dbReference type="Proteomes" id="UP000037185">
    <property type="component" value="Unassembled WGS sequence"/>
</dbReference>